<dbReference type="Proteomes" id="UP000009022">
    <property type="component" value="Unassembled WGS sequence"/>
</dbReference>
<dbReference type="Gene3D" id="1.25.40.10">
    <property type="entry name" value="Tetratricopeptide repeat domain"/>
    <property type="match status" value="4"/>
</dbReference>
<protein>
    <submittedName>
        <fullName evidence="5">Uncharacterized protein</fullName>
    </submittedName>
</protein>
<dbReference type="EMBL" id="DS985248">
    <property type="protein sequence ID" value="EDV22705.1"/>
    <property type="molecule type" value="Genomic_DNA"/>
</dbReference>
<dbReference type="HOGENOM" id="CLU_245150_0_0_1"/>
<keyword evidence="4" id="KW-1133">Transmembrane helix</keyword>
<evidence type="ECO:0000256" key="1">
    <source>
        <dbReference type="ARBA" id="ARBA00022737"/>
    </source>
</evidence>
<proteinExistence type="predicted"/>
<dbReference type="KEGG" id="tad:TRIADDRAFT_58539"/>
<accession>B3S2Z4</accession>
<dbReference type="Gene3D" id="3.40.50.300">
    <property type="entry name" value="P-loop containing nucleotide triphosphate hydrolases"/>
    <property type="match status" value="1"/>
</dbReference>
<dbReference type="PhylomeDB" id="B3S2Z4"/>
<evidence type="ECO:0000313" key="6">
    <source>
        <dbReference type="Proteomes" id="UP000009022"/>
    </source>
</evidence>
<feature type="repeat" description="TPR" evidence="3">
    <location>
        <begin position="1183"/>
        <end position="1216"/>
    </location>
</feature>
<dbReference type="PROSITE" id="PS50005">
    <property type="entry name" value="TPR"/>
    <property type="match status" value="5"/>
</dbReference>
<feature type="repeat" description="TPR" evidence="3">
    <location>
        <begin position="1141"/>
        <end position="1174"/>
    </location>
</feature>
<dbReference type="SUPFAM" id="SSF52540">
    <property type="entry name" value="P-loop containing nucleoside triphosphate hydrolases"/>
    <property type="match status" value="1"/>
</dbReference>
<dbReference type="Pfam" id="PF13424">
    <property type="entry name" value="TPR_12"/>
    <property type="match status" value="3"/>
</dbReference>
<dbReference type="GeneID" id="6755954"/>
<feature type="repeat" description="TPR" evidence="3">
    <location>
        <begin position="1099"/>
        <end position="1132"/>
    </location>
</feature>
<dbReference type="OrthoDB" id="5986190at2759"/>
<sequence>MSVQSEYQVNTPGFGLQQGLRLNVWLSEPQRLRSSKVFRPICAGLRMDLVCTARIEKVIETCDMANNRVINLYISNLQQAAAVGNDTLADKILACLSSLHHISWQVIETLVQATLSKFYHQLPDIYLAKLIKIVRQLIANNAHLMKLTAKDDSRNVVYQHVKDTSDKIGKLLLDLDDNQSDLPPLLLYAELQLLQLEINQYGGHDQKSSNTLAKDVHHLNNDCRMILTNRDAHFFDKICQSLWNNPMKLDNLMFYVIIDNFAHIIKSIDNEDFKSLVYAGKCSNFNHHTFGLKCYADLIVKQHSDEQNLLLPLCKLIYELLTLMAHIKPYEKELIDYVTKLQALAGTKSINDMVKAILDRSFIVNRSLNSTSMTDLNNIDRSCASSPLRLLNESSHTIQLFPSPPPLLIDRPQLITAISKALHNTGRCAIIPQDVAIPYGIGKSTLAIQYAMKYKHDYNVIYWLQADNELTLQHDMIALAKRIVYSHAFNDKAITKLRNLLKSDCNCIEFIEDFRNCCVSKVKADEGYASIIKCLIQDVLEKDICGSWLLIYNRVNDTDMIENYIPKTTSHGHAIMVSCRRNWKSNVQVGIFSTEQAVDFLQSSMQQVATYSCNKIAENLLNVPIALTLTTGYVQAKKTTMMDYTNSICTSLTKSWNPVTSIKKLLLTKANKRYETVKYIVLTAWNLNLDEFIQEVPQASEIIAVVGYLSLENVPIQLVQDYYESYLLDQNTHWDVVMIIMQQYKLVTRIKNNCWSIHPWFQLFVREKAHQESKSETILLRLLQLFNQKLNFYSDNYEKSKEIKSFAKYAMNCLKYSCQYDALIDIRIEVVVKICRLFYEFKEYKNTKMFIHLANTAKLLELKQLNNASHRNISNRCLIGYCKLCRIASKVEFMLGNMKDAINILAAALGMISKDSNDNHDIDVQNLQVYLFYDMGVINTLLENYDIAEKNFHQAMETDDLFSTTPLRAADISYQLGIVYGLNNKFKKSVSYLRYSLNLDEEEFGPMHCHVAMDHLELGRSMTLQGKLQQALDHHKQVLLIITQEWKATSNCILTLIAAHVESSRVNSMLHHYSKSLIHLKEALKLSIDHFGQRNLFIASIYYHLGKVYRQMKDLQQSLHALELALEIRSQELDYYNVTMAETYYQLGLTTFDLGMNEQALNYHQKSLGIAENALSDDNLLISDYCLKIGQLIILRGEYKEAIDILERALSIRQNHTKDSDKSHTAAICYEIGIALKEQHQYEDAMDYLKKSCDMDISSHDYFDIVKTYEAIASINSLRHQYNDSISYHQKSLQISIKRYGDDSLNLCPIYDNIGHNYVCLNNFCNAMENYEISLQIKLDCQEDDLLQVAQSYYNCWVVSRKQFKHDQAVHYIESCLRCRSKVLDPGHTLLALTYHDIGLTMRDLKRYKQALRYFTDALDISINCIDGDRSQVAMCYREIGATWLEQGYNKMALEYLELAINIWQDDAIDDYTSNYILTAKLIGQVYLNMAKKALFHRQYYLVTTKIELCERQLDKVHTFLGSNRHKEIEYRKSMENVLLQCQFLKRKIWIQFIRDLLILVILVYGIKVILYFRNDYVAH</sequence>
<gene>
    <name evidence="5" type="ORF">TRIADDRAFT_58539</name>
</gene>
<dbReference type="SUPFAM" id="SSF48452">
    <property type="entry name" value="TPR-like"/>
    <property type="match status" value="3"/>
</dbReference>
<keyword evidence="1" id="KW-0677">Repeat</keyword>
<dbReference type="InParanoid" id="B3S2Z4"/>
<feature type="repeat" description="TPR" evidence="3">
    <location>
        <begin position="970"/>
        <end position="1003"/>
    </location>
</feature>
<reference evidence="5 6" key="1">
    <citation type="journal article" date="2008" name="Nature">
        <title>The Trichoplax genome and the nature of placozoans.</title>
        <authorList>
            <person name="Srivastava M."/>
            <person name="Begovic E."/>
            <person name="Chapman J."/>
            <person name="Putnam N.H."/>
            <person name="Hellsten U."/>
            <person name="Kawashima T."/>
            <person name="Kuo A."/>
            <person name="Mitros T."/>
            <person name="Salamov A."/>
            <person name="Carpenter M.L."/>
            <person name="Signorovitch A.Y."/>
            <person name="Moreno M.A."/>
            <person name="Kamm K."/>
            <person name="Grimwood J."/>
            <person name="Schmutz J."/>
            <person name="Shapiro H."/>
            <person name="Grigoriev I.V."/>
            <person name="Buss L.W."/>
            <person name="Schierwater B."/>
            <person name="Dellaporta S.L."/>
            <person name="Rokhsar D.S."/>
        </authorList>
    </citation>
    <scope>NUCLEOTIDE SEQUENCE [LARGE SCALE GENOMIC DNA]</scope>
    <source>
        <strain evidence="5 6">Grell-BS-1999</strain>
    </source>
</reference>
<organism evidence="5 6">
    <name type="scientific">Trichoplax adhaerens</name>
    <name type="common">Trichoplax reptans</name>
    <dbReference type="NCBI Taxonomy" id="10228"/>
    <lineage>
        <taxon>Eukaryota</taxon>
        <taxon>Metazoa</taxon>
        <taxon>Placozoa</taxon>
        <taxon>Uniplacotomia</taxon>
        <taxon>Trichoplacea</taxon>
        <taxon>Trichoplacidae</taxon>
        <taxon>Trichoplax</taxon>
    </lineage>
</organism>
<evidence type="ECO:0000313" key="5">
    <source>
        <dbReference type="EMBL" id="EDV22705.1"/>
    </source>
</evidence>
<keyword evidence="6" id="KW-1185">Reference proteome</keyword>
<keyword evidence="2 3" id="KW-0802">TPR repeat</keyword>
<dbReference type="InterPro" id="IPR011990">
    <property type="entry name" value="TPR-like_helical_dom_sf"/>
</dbReference>
<evidence type="ECO:0000256" key="4">
    <source>
        <dbReference type="SAM" id="Phobius"/>
    </source>
</evidence>
<feature type="transmembrane region" description="Helical" evidence="4">
    <location>
        <begin position="1549"/>
        <end position="1573"/>
    </location>
</feature>
<dbReference type="SMART" id="SM00028">
    <property type="entry name" value="TPR"/>
    <property type="match status" value="12"/>
</dbReference>
<name>B3S2Z4_TRIAD</name>
<evidence type="ECO:0000256" key="3">
    <source>
        <dbReference type="PROSITE-ProRule" id="PRU00339"/>
    </source>
</evidence>
<feature type="repeat" description="TPR" evidence="3">
    <location>
        <begin position="1392"/>
        <end position="1425"/>
    </location>
</feature>
<dbReference type="PANTHER" id="PTHR45641:SF1">
    <property type="entry name" value="AAA+ ATPASE DOMAIN-CONTAINING PROTEIN"/>
    <property type="match status" value="1"/>
</dbReference>
<dbReference type="PANTHER" id="PTHR45641">
    <property type="entry name" value="TETRATRICOPEPTIDE REPEAT PROTEIN (AFU_ORTHOLOGUE AFUA_6G03870)"/>
    <property type="match status" value="1"/>
</dbReference>
<dbReference type="InterPro" id="IPR027417">
    <property type="entry name" value="P-loop_NTPase"/>
</dbReference>
<dbReference type="CTD" id="6755954"/>
<keyword evidence="4" id="KW-0812">Transmembrane</keyword>
<evidence type="ECO:0000256" key="2">
    <source>
        <dbReference type="ARBA" id="ARBA00022803"/>
    </source>
</evidence>
<keyword evidence="4" id="KW-0472">Membrane</keyword>
<dbReference type="RefSeq" id="XP_002114571.1">
    <property type="nucleotide sequence ID" value="XM_002114535.1"/>
</dbReference>
<dbReference type="InterPro" id="IPR019734">
    <property type="entry name" value="TPR_rpt"/>
</dbReference>